<keyword evidence="2" id="KW-0812">Transmembrane</keyword>
<organism evidence="3 4">
    <name type="scientific">Melioribacter roseus (strain DSM 23840 / JCM 17771 / VKM B-2668 / P3M-2)</name>
    <dbReference type="NCBI Taxonomy" id="1191523"/>
    <lineage>
        <taxon>Bacteria</taxon>
        <taxon>Pseudomonadati</taxon>
        <taxon>Ignavibacteriota</taxon>
        <taxon>Ignavibacteria</taxon>
        <taxon>Ignavibacteriales</taxon>
        <taxon>Melioribacteraceae</taxon>
        <taxon>Melioribacter</taxon>
    </lineage>
</organism>
<dbReference type="Pfam" id="PF04977">
    <property type="entry name" value="DivIC"/>
    <property type="match status" value="1"/>
</dbReference>
<accession>I7A1D5</accession>
<dbReference type="Proteomes" id="UP000009011">
    <property type="component" value="Chromosome"/>
</dbReference>
<reference evidence="3 4" key="1">
    <citation type="journal article" date="2013" name="PLoS ONE">
        <title>Genomic analysis of Melioribacter roseus, facultatively anaerobic organotrophic bacterium representing a novel deep lineage within Bacteriodetes/Chlorobi group.</title>
        <authorList>
            <person name="Kadnikov V.V."/>
            <person name="Mardanov A.V."/>
            <person name="Podosokorskaya O.A."/>
            <person name="Gavrilov S.N."/>
            <person name="Kublanov I.V."/>
            <person name="Beletsky A.V."/>
            <person name="Bonch-Osmolovskaya E.A."/>
            <person name="Ravin N.V."/>
        </authorList>
    </citation>
    <scope>NUCLEOTIDE SEQUENCE [LARGE SCALE GENOMIC DNA]</scope>
    <source>
        <strain evidence="4">JCM 17771 / P3M-2</strain>
    </source>
</reference>
<keyword evidence="4" id="KW-1185">Reference proteome</keyword>
<feature type="transmembrane region" description="Helical" evidence="2">
    <location>
        <begin position="6"/>
        <end position="26"/>
    </location>
</feature>
<proteinExistence type="predicted"/>
<keyword evidence="2" id="KW-0472">Membrane</keyword>
<dbReference type="eggNOG" id="COG2919">
    <property type="taxonomic scope" value="Bacteria"/>
</dbReference>
<feature type="coiled-coil region" evidence="1">
    <location>
        <begin position="34"/>
        <end position="68"/>
    </location>
</feature>
<dbReference type="HOGENOM" id="CLU_2343437_0_0_10"/>
<evidence type="ECO:0000313" key="3">
    <source>
        <dbReference type="EMBL" id="AFN75018.1"/>
    </source>
</evidence>
<evidence type="ECO:0008006" key="5">
    <source>
        <dbReference type="Google" id="ProtNLM"/>
    </source>
</evidence>
<dbReference type="EMBL" id="CP003557">
    <property type="protein sequence ID" value="AFN75018.1"/>
    <property type="molecule type" value="Genomic_DNA"/>
</dbReference>
<keyword evidence="1" id="KW-0175">Coiled coil</keyword>
<dbReference type="OrthoDB" id="1467719at2"/>
<sequence length="97" mass="11889">MNKYKSKLINFLVFFLFLSAFFYLLFNENGIVKYMKLRGEINELDNKIRNAEKTLYDLQKEIDSLKYSLRTIEKVAREKYHMYKPYEQEILIEEDEK</sequence>
<dbReference type="KEGG" id="mro:MROS_1784"/>
<name>I7A1D5_MELRP</name>
<protein>
    <recommendedName>
        <fullName evidence="5">Septum formation initiator</fullName>
    </recommendedName>
</protein>
<dbReference type="AlphaFoldDB" id="I7A1D5"/>
<evidence type="ECO:0000256" key="2">
    <source>
        <dbReference type="SAM" id="Phobius"/>
    </source>
</evidence>
<gene>
    <name evidence="3" type="ordered locus">MROS_1784</name>
</gene>
<keyword evidence="2" id="KW-1133">Transmembrane helix</keyword>
<dbReference type="RefSeq" id="WP_014856450.1">
    <property type="nucleotide sequence ID" value="NC_018178.1"/>
</dbReference>
<evidence type="ECO:0000313" key="4">
    <source>
        <dbReference type="Proteomes" id="UP000009011"/>
    </source>
</evidence>
<dbReference type="STRING" id="1191523.MROS_1784"/>
<dbReference type="InterPro" id="IPR007060">
    <property type="entry name" value="FtsL/DivIC"/>
</dbReference>
<evidence type="ECO:0000256" key="1">
    <source>
        <dbReference type="SAM" id="Coils"/>
    </source>
</evidence>